<dbReference type="Gene3D" id="3.30.420.180">
    <property type="entry name" value="CobE/GbiG C-terminal domain"/>
    <property type="match status" value="1"/>
</dbReference>
<organism evidence="2 3">
    <name type="scientific">Hydrogenophaga taeniospiralis CCUG 15921</name>
    <dbReference type="NCBI Taxonomy" id="1281780"/>
    <lineage>
        <taxon>Bacteria</taxon>
        <taxon>Pseudomonadati</taxon>
        <taxon>Pseudomonadota</taxon>
        <taxon>Betaproteobacteria</taxon>
        <taxon>Burkholderiales</taxon>
        <taxon>Comamonadaceae</taxon>
        <taxon>Hydrogenophaga</taxon>
    </lineage>
</organism>
<evidence type="ECO:0000313" key="3">
    <source>
        <dbReference type="Proteomes" id="UP001152876"/>
    </source>
</evidence>
<dbReference type="InterPro" id="IPR002750">
    <property type="entry name" value="CobE/GbiG_C"/>
</dbReference>
<evidence type="ECO:0000313" key="2">
    <source>
        <dbReference type="EMBL" id="MDG5977975.1"/>
    </source>
</evidence>
<name>A0A9X4SAH5_9BURK</name>
<proteinExistence type="predicted"/>
<evidence type="ECO:0000259" key="1">
    <source>
        <dbReference type="Pfam" id="PF01890"/>
    </source>
</evidence>
<gene>
    <name evidence="2" type="ORF">H010_22166</name>
</gene>
<accession>A0A9X4SAH5</accession>
<dbReference type="AlphaFoldDB" id="A0A9X4SAH5"/>
<comment type="caution">
    <text evidence="2">The sequence shown here is derived from an EMBL/GenBank/DDBJ whole genome shotgun (WGS) entry which is preliminary data.</text>
</comment>
<protein>
    <submittedName>
        <fullName evidence="2">Cobalamin (Vitamin B12) biosynthesis protein CbiG</fullName>
    </submittedName>
</protein>
<dbReference type="InterPro" id="IPR052553">
    <property type="entry name" value="CbiG_hydrolase"/>
</dbReference>
<dbReference type="EMBL" id="AOGK01000029">
    <property type="protein sequence ID" value="MDG5977975.1"/>
    <property type="molecule type" value="Genomic_DNA"/>
</dbReference>
<reference evidence="2" key="1">
    <citation type="submission" date="2013-01" db="EMBL/GenBank/DDBJ databases">
        <title>Genome draft of Hydrogenophaga taeniospiralis 2K1.</title>
        <authorList>
            <person name="Gomila M."/>
            <person name="Lalucat J."/>
        </authorList>
    </citation>
    <scope>NUCLEOTIDE SEQUENCE</scope>
    <source>
        <strain evidence="2">CCUG 15921</strain>
    </source>
</reference>
<dbReference type="Proteomes" id="UP001152876">
    <property type="component" value="Unassembled WGS sequence"/>
</dbReference>
<dbReference type="PANTHER" id="PTHR37477:SF1">
    <property type="entry name" value="COBALT-PRECORRIN-5A HYDROLASE"/>
    <property type="match status" value="1"/>
</dbReference>
<dbReference type="Pfam" id="PF01890">
    <property type="entry name" value="CbiG_C"/>
    <property type="match status" value="1"/>
</dbReference>
<feature type="domain" description="CobE/GbiG C-terminal" evidence="1">
    <location>
        <begin position="4"/>
        <end position="135"/>
    </location>
</feature>
<dbReference type="SUPFAM" id="SSF159664">
    <property type="entry name" value="CobE/GbiG C-terminal domain-like"/>
    <property type="match status" value="1"/>
</dbReference>
<dbReference type="RefSeq" id="WP_068171547.1">
    <property type="nucleotide sequence ID" value="NZ_AOGK01000029.1"/>
</dbReference>
<dbReference type="GO" id="GO:0009236">
    <property type="term" value="P:cobalamin biosynthetic process"/>
    <property type="evidence" value="ECO:0007669"/>
    <property type="project" value="InterPro"/>
</dbReference>
<dbReference type="InterPro" id="IPR036518">
    <property type="entry name" value="CobE/GbiG_C_sf"/>
</dbReference>
<dbReference type="OrthoDB" id="8527556at2"/>
<dbReference type="PANTHER" id="PTHR37477">
    <property type="entry name" value="COBALT-PRECORRIN-5A HYDROLASE"/>
    <property type="match status" value="1"/>
</dbReference>
<sequence>MNVALGLGCDRGTPLATLQHALRAALVQAGAQAGQVVAAASITLKADEPGLLALAAEHGWAMAFYAPAELAGVPVPNPSETVRRYTGTPSVSEAAALLAGARALGHEQALPMTALLVEKFKHRGADGRNATVSIARCDRFLFPQP</sequence>
<keyword evidence="3" id="KW-1185">Reference proteome</keyword>